<feature type="transmembrane region" description="Helical" evidence="15">
    <location>
        <begin position="150"/>
        <end position="167"/>
    </location>
</feature>
<evidence type="ECO:0000256" key="6">
    <source>
        <dbReference type="ARBA" id="ARBA00022679"/>
    </source>
</evidence>
<dbReference type="SMART" id="SM00472">
    <property type="entry name" value="MIR"/>
    <property type="match status" value="3"/>
</dbReference>
<evidence type="ECO:0000313" key="18">
    <source>
        <dbReference type="EMBL" id="KND98167.1"/>
    </source>
</evidence>
<evidence type="ECO:0000256" key="10">
    <source>
        <dbReference type="ARBA" id="ARBA00022989"/>
    </source>
</evidence>
<keyword evidence="5 15" id="KW-0328">Glycosyltransferase</keyword>
<dbReference type="VEuPathDB" id="FungiDB:CJI97_003767"/>
<accession>A0A0L0NVI5</accession>
<feature type="transmembrane region" description="Helical" evidence="15">
    <location>
        <begin position="122"/>
        <end position="143"/>
    </location>
</feature>
<keyword evidence="6 15" id="KW-0808">Transferase</keyword>
<dbReference type="CDD" id="cd23286">
    <property type="entry name" value="beta-trefoil_MIR_PMT7-like"/>
    <property type="match status" value="1"/>
</dbReference>
<gene>
    <name evidence="18" type="ORF">QG37_04922</name>
</gene>
<dbReference type="Pfam" id="PF02366">
    <property type="entry name" value="PMT"/>
    <property type="match status" value="1"/>
</dbReference>
<evidence type="ECO:0000256" key="11">
    <source>
        <dbReference type="ARBA" id="ARBA00023136"/>
    </source>
</evidence>
<dbReference type="EMBL" id="LGST01000034">
    <property type="protein sequence ID" value="KND98167.1"/>
    <property type="molecule type" value="Genomic_DNA"/>
</dbReference>
<evidence type="ECO:0000256" key="3">
    <source>
        <dbReference type="ARBA" id="ARBA00007222"/>
    </source>
</evidence>
<comment type="subcellular location">
    <subcellularLocation>
        <location evidence="1 15">Endoplasmic reticulum membrane</location>
        <topology evidence="1 15">Multi-pass membrane protein</topology>
    </subcellularLocation>
</comment>
<evidence type="ECO:0000256" key="9">
    <source>
        <dbReference type="ARBA" id="ARBA00022824"/>
    </source>
</evidence>
<comment type="pathway">
    <text evidence="2 15">Protein modification; protein glycosylation.</text>
</comment>
<feature type="region of interest" description="Disordered" evidence="16">
    <location>
        <begin position="400"/>
        <end position="423"/>
    </location>
</feature>
<dbReference type="PANTHER" id="PTHR10050:SF50">
    <property type="entry name" value="DOLICHYL-PHOSPHATE-MANNOSE--PROTEIN MANNOSYLTRANSFERASE 1-RELATED"/>
    <property type="match status" value="1"/>
</dbReference>
<feature type="transmembrane region" description="Helical" evidence="15">
    <location>
        <begin position="624"/>
        <end position="643"/>
    </location>
</feature>
<comment type="similarity">
    <text evidence="3 15">Belongs to the glycosyltransferase 39 family.</text>
</comment>
<feature type="compositionally biased region" description="Polar residues" evidence="16">
    <location>
        <begin position="413"/>
        <end position="423"/>
    </location>
</feature>
<feature type="transmembrane region" description="Helical" evidence="15">
    <location>
        <begin position="261"/>
        <end position="282"/>
    </location>
</feature>
<keyword evidence="7 15" id="KW-0812">Transmembrane</keyword>
<evidence type="ECO:0000256" key="16">
    <source>
        <dbReference type="SAM" id="MobiDB-lite"/>
    </source>
</evidence>
<dbReference type="EC" id="2.4.1.109" evidence="4 15"/>
<organism evidence="18 19">
    <name type="scientific">Candidozyma auris</name>
    <name type="common">Yeast</name>
    <name type="synonym">Candida auris</name>
    <dbReference type="NCBI Taxonomy" id="498019"/>
    <lineage>
        <taxon>Eukaryota</taxon>
        <taxon>Fungi</taxon>
        <taxon>Dikarya</taxon>
        <taxon>Ascomycota</taxon>
        <taxon>Saccharomycotina</taxon>
        <taxon>Pichiomycetes</taxon>
        <taxon>Metschnikowiaceae</taxon>
        <taxon>Candidozyma</taxon>
    </lineage>
</organism>
<dbReference type="VEuPathDB" id="FungiDB:CJJ09_000412"/>
<proteinExistence type="inferred from homology"/>
<dbReference type="InterPro" id="IPR027005">
    <property type="entry name" value="PMT-like"/>
</dbReference>
<evidence type="ECO:0000256" key="2">
    <source>
        <dbReference type="ARBA" id="ARBA00004922"/>
    </source>
</evidence>
<keyword evidence="9 15" id="KW-0256">Endoplasmic reticulum</keyword>
<evidence type="ECO:0000256" key="7">
    <source>
        <dbReference type="ARBA" id="ARBA00022692"/>
    </source>
</evidence>
<comment type="catalytic activity">
    <reaction evidence="13 15">
        <text>a di-trans,poly-cis-dolichyl beta-D-mannosyl phosphate + L-threonyl-[protein] = 3-O-(alpha-D-mannosyl)-L-threonyl-[protein] + a di-trans,poly-cis-dolichyl phosphate + H(+)</text>
        <dbReference type="Rhea" id="RHEA:53396"/>
        <dbReference type="Rhea" id="RHEA-COMP:11060"/>
        <dbReference type="Rhea" id="RHEA-COMP:13547"/>
        <dbReference type="Rhea" id="RHEA-COMP:19498"/>
        <dbReference type="Rhea" id="RHEA-COMP:19501"/>
        <dbReference type="ChEBI" id="CHEBI:15378"/>
        <dbReference type="ChEBI" id="CHEBI:30013"/>
        <dbReference type="ChEBI" id="CHEBI:57683"/>
        <dbReference type="ChEBI" id="CHEBI:58211"/>
        <dbReference type="ChEBI" id="CHEBI:137323"/>
        <dbReference type="EC" id="2.4.1.109"/>
    </reaction>
</comment>
<feature type="transmembrane region" description="Helical" evidence="15">
    <location>
        <begin position="591"/>
        <end position="612"/>
    </location>
</feature>
<protein>
    <recommendedName>
        <fullName evidence="4 15">Dolichyl-phosphate-mannose--protein mannosyltransferase</fullName>
        <ecNumber evidence="4 15">2.4.1.109</ecNumber>
    </recommendedName>
</protein>
<feature type="transmembrane region" description="Helical" evidence="15">
    <location>
        <begin position="37"/>
        <end position="53"/>
    </location>
</feature>
<evidence type="ECO:0000256" key="14">
    <source>
        <dbReference type="ARBA" id="ARBA00045102"/>
    </source>
</evidence>
<dbReference type="PANTHER" id="PTHR10050">
    <property type="entry name" value="DOLICHYL-PHOSPHATE-MANNOSE--PROTEIN MANNOSYLTRANSFERASE"/>
    <property type="match status" value="1"/>
</dbReference>
<dbReference type="GO" id="GO:0004169">
    <property type="term" value="F:dolichyl-phosphate-mannose-protein mannosyltransferase activity"/>
    <property type="evidence" value="ECO:0007669"/>
    <property type="project" value="UniProtKB-UniRule"/>
</dbReference>
<evidence type="ECO:0000256" key="1">
    <source>
        <dbReference type="ARBA" id="ARBA00004477"/>
    </source>
</evidence>
<dbReference type="UniPathway" id="UPA00378"/>
<dbReference type="VEuPathDB" id="FungiDB:B9J08_003692"/>
<feature type="transmembrane region" description="Helical" evidence="15">
    <location>
        <begin position="173"/>
        <end position="191"/>
    </location>
</feature>
<dbReference type="Pfam" id="PF02815">
    <property type="entry name" value="MIR"/>
    <property type="match status" value="1"/>
</dbReference>
<feature type="transmembrane region" description="Helical" evidence="15">
    <location>
        <begin position="684"/>
        <end position="709"/>
    </location>
</feature>
<dbReference type="SUPFAM" id="SSF82109">
    <property type="entry name" value="MIR domain"/>
    <property type="match status" value="1"/>
</dbReference>
<feature type="domain" description="MIR" evidence="17">
    <location>
        <begin position="448"/>
        <end position="504"/>
    </location>
</feature>
<keyword evidence="11 15" id="KW-0472">Membrane</keyword>
<evidence type="ECO:0000256" key="15">
    <source>
        <dbReference type="RuleBase" id="RU367007"/>
    </source>
</evidence>
<comment type="catalytic activity">
    <reaction evidence="14 15">
        <text>a di-trans,poly-cis-dolichyl beta-D-mannosyl phosphate + L-seryl-[protein] = 3-O-(alpha-D-mannosyl)-L-seryl-[protein] + a di-trans,poly-cis-dolichyl phosphate + H(+)</text>
        <dbReference type="Rhea" id="RHEA:17377"/>
        <dbReference type="Rhea" id="RHEA-COMP:9863"/>
        <dbReference type="Rhea" id="RHEA-COMP:13546"/>
        <dbReference type="Rhea" id="RHEA-COMP:19498"/>
        <dbReference type="Rhea" id="RHEA-COMP:19501"/>
        <dbReference type="ChEBI" id="CHEBI:15378"/>
        <dbReference type="ChEBI" id="CHEBI:29999"/>
        <dbReference type="ChEBI" id="CHEBI:57683"/>
        <dbReference type="ChEBI" id="CHEBI:58211"/>
        <dbReference type="ChEBI" id="CHEBI:137321"/>
        <dbReference type="EC" id="2.4.1.109"/>
    </reaction>
</comment>
<dbReference type="Pfam" id="PF16192">
    <property type="entry name" value="PMT_4TMC"/>
    <property type="match status" value="1"/>
</dbReference>
<dbReference type="AlphaFoldDB" id="A0A0L0NVI5"/>
<evidence type="ECO:0000256" key="5">
    <source>
        <dbReference type="ARBA" id="ARBA00022676"/>
    </source>
</evidence>
<dbReference type="InterPro" id="IPR036300">
    <property type="entry name" value="MIR_dom_sf"/>
</dbReference>
<dbReference type="GO" id="GO:0005789">
    <property type="term" value="C:endoplasmic reticulum membrane"/>
    <property type="evidence" value="ECO:0007669"/>
    <property type="project" value="UniProtKB-SubCell"/>
</dbReference>
<dbReference type="Gene3D" id="2.80.10.50">
    <property type="match status" value="1"/>
</dbReference>
<keyword evidence="12" id="KW-0325">Glycoprotein</keyword>
<comment type="function">
    <text evidence="15">Transfers mannose from Dol-P-mannose to Ser or Thr residues on proteins.</text>
</comment>
<evidence type="ECO:0000259" key="17">
    <source>
        <dbReference type="PROSITE" id="PS50919"/>
    </source>
</evidence>
<reference evidence="19" key="1">
    <citation type="journal article" date="2015" name="BMC Genomics">
        <title>Draft genome of a commonly misdiagnosed multidrug resistant pathogen Candida auris.</title>
        <authorList>
            <person name="Chatterjee S."/>
            <person name="Alampalli S.V."/>
            <person name="Nageshan R.K."/>
            <person name="Chettiar S.T."/>
            <person name="Joshi S."/>
            <person name="Tatu U.S."/>
        </authorList>
    </citation>
    <scope>NUCLEOTIDE SEQUENCE [LARGE SCALE GENOMIC DNA]</scope>
    <source>
        <strain evidence="19">6684</strain>
    </source>
</reference>
<evidence type="ECO:0000256" key="8">
    <source>
        <dbReference type="ARBA" id="ARBA00022737"/>
    </source>
</evidence>
<keyword evidence="8" id="KW-0677">Repeat</keyword>
<feature type="domain" description="MIR" evidence="17">
    <location>
        <begin position="377"/>
        <end position="436"/>
    </location>
</feature>
<evidence type="ECO:0000256" key="12">
    <source>
        <dbReference type="ARBA" id="ARBA00023180"/>
    </source>
</evidence>
<dbReference type="PROSITE" id="PS50919">
    <property type="entry name" value="MIR"/>
    <property type="match status" value="3"/>
</dbReference>
<dbReference type="VEuPathDB" id="FungiDB:QG37_04922"/>
<feature type="compositionally biased region" description="Basic and acidic residues" evidence="16">
    <location>
        <begin position="400"/>
        <end position="412"/>
    </location>
</feature>
<dbReference type="VEuPathDB" id="FungiDB:CJI96_0002226"/>
<feature type="transmembrane region" description="Helical" evidence="15">
    <location>
        <begin position="655"/>
        <end position="672"/>
    </location>
</feature>
<evidence type="ECO:0000256" key="13">
    <source>
        <dbReference type="ARBA" id="ARBA00045085"/>
    </source>
</evidence>
<evidence type="ECO:0000313" key="19">
    <source>
        <dbReference type="Proteomes" id="UP000037122"/>
    </source>
</evidence>
<dbReference type="InterPro" id="IPR003342">
    <property type="entry name" value="ArnT-like_N"/>
</dbReference>
<dbReference type="InterPro" id="IPR032421">
    <property type="entry name" value="PMT_4TMC"/>
</dbReference>
<name>A0A0L0NVI5_CANAR</name>
<dbReference type="VEuPathDB" id="FungiDB:CJJ07_004883"/>
<dbReference type="Proteomes" id="UP000037122">
    <property type="component" value="Unassembled WGS sequence"/>
</dbReference>
<sequence length="736" mass="84632">MQEKLPPGYKRGKLRAFYSSAVPQPVLALVKFTKIDHLYLFLVAAIAFSVRFFKLPSPSKVVFDEVHFGGFARNYFNGEFFVDVHPPLGKLTFYLIALLFNWDGDFDFEHIGDPYDKNVPFVAMRAVSAACGMLTVVLTYCTLRSTCCRPLVSLFGAFLVLVENSLATQSRFIMLDSQLIAYVAATVYCYKLFETSVAFTKQWYRYLFLTGISLGLATSVKLTGLFTVVWVLALSVYQIYLIAGDLDVLIKQCVKHVVSRFIAFLLIPLTVYCGIFAVHFILLPKNGPGSGFVSPTFKSQFIDSSDLKETAVDVSYGSTITLRHHRLNSYLHSHKFPYKTGTHEQQVTMYEHEGDGNNEWVIETTGTNYDGKFDGRFRAIKDGDYVKLYHKFTQKYLRANDMRPPNSEHDYSNEVSCNGNRTDTQDSNYEWKVKIVGRKPHAENQLPNIKVRATESVFQLVHRGTNCVLMGHDTRLPDWAFHQYQVLCVNEPTMPNTLWYVESNNHPVIDKDVDKYPRVKLPRMLLYDKLVEYHQAMWRANKGFVKPHKYASLPFEWPFVTRGIAYFTTGNTDGILTDENPGQVYLLGNVAIYYVGIFLIASFSFKLSLYILKHLNPFNLPQEPLLQTVYYHANASFLMGWILNYFPYLHMTRQLFSHHYLTSVLFMIMAISQYMEYQMVKNRLVGIAAMTVVLLAATYCFVTFLPLIYSTDWTKSKCQNARWFSSWDFDCSIYTD</sequence>
<feature type="domain" description="MIR" evidence="17">
    <location>
        <begin position="311"/>
        <end position="365"/>
    </location>
</feature>
<comment type="caution">
    <text evidence="18">The sequence shown here is derived from an EMBL/GenBank/DDBJ whole genome shotgun (WGS) entry which is preliminary data.</text>
</comment>
<evidence type="ECO:0000256" key="4">
    <source>
        <dbReference type="ARBA" id="ARBA00012839"/>
    </source>
</evidence>
<dbReference type="InterPro" id="IPR016093">
    <property type="entry name" value="MIR_motif"/>
</dbReference>
<keyword evidence="10 15" id="KW-1133">Transmembrane helix</keyword>